<accession>A0ABN3AH12</accession>
<gene>
    <name evidence="1" type="ORF">GCM10009727_89430</name>
</gene>
<comment type="caution">
    <text evidence="1">The sequence shown here is derived from an EMBL/GenBank/DDBJ whole genome shotgun (WGS) entry which is preliminary data.</text>
</comment>
<protein>
    <recommendedName>
        <fullName evidence="3">Integrase</fullName>
    </recommendedName>
</protein>
<dbReference type="EMBL" id="BAAAMR010000153">
    <property type="protein sequence ID" value="GAA2168197.1"/>
    <property type="molecule type" value="Genomic_DNA"/>
</dbReference>
<proteinExistence type="predicted"/>
<evidence type="ECO:0008006" key="3">
    <source>
        <dbReference type="Google" id="ProtNLM"/>
    </source>
</evidence>
<organism evidence="1 2">
    <name type="scientific">Actinomadura napierensis</name>
    <dbReference type="NCBI Taxonomy" id="267854"/>
    <lineage>
        <taxon>Bacteria</taxon>
        <taxon>Bacillati</taxon>
        <taxon>Actinomycetota</taxon>
        <taxon>Actinomycetes</taxon>
        <taxon>Streptosporangiales</taxon>
        <taxon>Thermomonosporaceae</taxon>
        <taxon>Actinomadura</taxon>
    </lineage>
</organism>
<evidence type="ECO:0000313" key="1">
    <source>
        <dbReference type="EMBL" id="GAA2168197.1"/>
    </source>
</evidence>
<dbReference type="Proteomes" id="UP001501020">
    <property type="component" value="Unassembled WGS sequence"/>
</dbReference>
<keyword evidence="2" id="KW-1185">Reference proteome</keyword>
<name>A0ABN3AH12_9ACTN</name>
<reference evidence="1 2" key="1">
    <citation type="journal article" date="2019" name="Int. J. Syst. Evol. Microbiol.">
        <title>The Global Catalogue of Microorganisms (GCM) 10K type strain sequencing project: providing services to taxonomists for standard genome sequencing and annotation.</title>
        <authorList>
            <consortium name="The Broad Institute Genomics Platform"/>
            <consortium name="The Broad Institute Genome Sequencing Center for Infectious Disease"/>
            <person name="Wu L."/>
            <person name="Ma J."/>
        </authorList>
    </citation>
    <scope>NUCLEOTIDE SEQUENCE [LARGE SCALE GENOMIC DNA]</scope>
    <source>
        <strain evidence="1 2">JCM 13850</strain>
    </source>
</reference>
<evidence type="ECO:0000313" key="2">
    <source>
        <dbReference type="Proteomes" id="UP001501020"/>
    </source>
</evidence>
<dbReference type="RefSeq" id="WP_344283040.1">
    <property type="nucleotide sequence ID" value="NZ_BAAAMR010000153.1"/>
</dbReference>
<sequence length="83" mass="9260">MLSPLACLTVANTFAALCLLPMTDREMDAEILVLRHQITVLQPRLDGARVRFVGQDRALLAALLHRLPRGVLGRMRLLARWSG</sequence>